<evidence type="ECO:0000313" key="2">
    <source>
        <dbReference type="EMBL" id="QDI73898.1"/>
    </source>
</evidence>
<dbReference type="Proteomes" id="UP000316651">
    <property type="component" value="Segment"/>
</dbReference>
<accession>A0A514K2T3</accession>
<dbReference type="KEGG" id="vg:80402566"/>
<dbReference type="KEGG" id="vg:55015646"/>
<evidence type="ECO:0000313" key="3">
    <source>
        <dbReference type="EMBL" id="QDI73947.1"/>
    </source>
</evidence>
<dbReference type="RefSeq" id="YP_010772839.1">
    <property type="nucleotide sequence ID" value="NC_074656.1"/>
</dbReference>
<dbReference type="RefSeq" id="YP_009824119.1">
    <property type="nucleotide sequence ID" value="NC_048199.1"/>
</dbReference>
<dbReference type="EMBL" id="MK570054">
    <property type="protein sequence ID" value="QDI73947.1"/>
    <property type="molecule type" value="Genomic_DNA"/>
</dbReference>
<organism evidence="3">
    <name type="scientific">Nitrosopumilus spindle-shaped virus</name>
    <dbReference type="NCBI Taxonomy" id="2508184"/>
    <lineage>
        <taxon>Viruses</taxon>
        <taxon>Viruses incertae sedis</taxon>
        <taxon>Thaspiviridae</taxon>
        <taxon>Nitmarvirus</taxon>
        <taxon>Nitmarvirus maris</taxon>
        <taxon>Nitmarvirus NSV1</taxon>
    </lineage>
</organism>
<evidence type="ECO:0000313" key="4">
    <source>
        <dbReference type="Proteomes" id="UP000316651"/>
    </source>
</evidence>
<keyword evidence="4" id="KW-1185">Reference proteome</keyword>
<keyword evidence="1" id="KW-0812">Transmembrane</keyword>
<feature type="transmembrane region" description="Helical" evidence="1">
    <location>
        <begin position="27"/>
        <end position="52"/>
    </location>
</feature>
<protein>
    <submittedName>
        <fullName evidence="3">Uncharacterized protein</fullName>
    </submittedName>
</protein>
<feature type="transmembrane region" description="Helical" evidence="1">
    <location>
        <begin position="274"/>
        <end position="295"/>
    </location>
</feature>
<dbReference type="EMBL" id="MK570053">
    <property type="protein sequence ID" value="QDI73898.1"/>
    <property type="molecule type" value="Genomic_DNA"/>
</dbReference>
<reference evidence="3 4" key="1">
    <citation type="submission" date="2019-02" db="EMBL/GenBank/DDBJ databases">
        <title>Spindle-shaped viruses infect a marine ammonia-oxidizing thaumarchaeon.</title>
        <authorList>
            <person name="Kim J.-G."/>
            <person name="Kim S.-J."/>
            <person name="Rhee S.-K."/>
        </authorList>
    </citation>
    <scope>NUCLEOTIDE SEQUENCE [LARGE SCALE GENOMIC DNA]</scope>
    <source>
        <strain evidence="2">NSV1</strain>
        <strain evidence="3">NSV3</strain>
    </source>
</reference>
<keyword evidence="1" id="KW-1133">Transmembrane helix</keyword>
<evidence type="ECO:0000256" key="1">
    <source>
        <dbReference type="SAM" id="Phobius"/>
    </source>
</evidence>
<dbReference type="GeneID" id="55015646"/>
<keyword evidence="1" id="KW-0472">Membrane</keyword>
<dbReference type="GeneID" id="80402566"/>
<proteinExistence type="predicted"/>
<sequence>MLERDTVTKKNQESQKREFDMTEEIPIFFQVFIAIYLYWYVVVAAFIPGIYYPMTKIFAFPLASNKPQEFVIMAKPEKVVVKKVSNRLHPFFAFKKGLYWFSSPCSDVENFNQYHVYIEGINQDVTNMDERRESKLDDIIQNDSKEKQVTSHTIRLPLKIKDHFHRHYALTIDPVKKLAVLSKSRHAQPFKLSFYHTLGIYLQTEEQVEKEIEGSASGGQNLTQLTNQTVVQQIKYVQNYTYFSSSSAFNLWKKRKLIDSLYVTWLKGSQDPKLMAALILAMAGVAVVFIMMFGLGGS</sequence>
<name>A0A514K2T3_9VIRU</name>